<dbReference type="EMBL" id="CM042025">
    <property type="protein sequence ID" value="KAI3808977.1"/>
    <property type="molecule type" value="Genomic_DNA"/>
</dbReference>
<protein>
    <submittedName>
        <fullName evidence="1">Uncharacterized protein</fullName>
    </submittedName>
</protein>
<comment type="caution">
    <text evidence="1">The sequence shown here is derived from an EMBL/GenBank/DDBJ whole genome shotgun (WGS) entry which is preliminary data.</text>
</comment>
<reference evidence="1 2" key="2">
    <citation type="journal article" date="2022" name="Mol. Ecol. Resour.">
        <title>The genomes of chicory, endive, great burdock and yacon provide insights into Asteraceae paleo-polyploidization history and plant inulin production.</title>
        <authorList>
            <person name="Fan W."/>
            <person name="Wang S."/>
            <person name="Wang H."/>
            <person name="Wang A."/>
            <person name="Jiang F."/>
            <person name="Liu H."/>
            <person name="Zhao H."/>
            <person name="Xu D."/>
            <person name="Zhang Y."/>
        </authorList>
    </citation>
    <scope>NUCLEOTIDE SEQUENCE [LARGE SCALE GENOMIC DNA]</scope>
    <source>
        <strain evidence="2">cv. Yunnan</strain>
        <tissue evidence="1">Leaves</tissue>
    </source>
</reference>
<accession>A0ACB9IPI5</accession>
<evidence type="ECO:0000313" key="1">
    <source>
        <dbReference type="EMBL" id="KAI3808977.1"/>
    </source>
</evidence>
<sequence>MPLQNLPASQIETCAGSLPISRPITYLPSIFMLSKMEDNKDRLIETLIRGRDSAQRLQNFLGRKVNVDLSVPVKDLLMEILESFSRGLSMLDSSESGKISGVPASPHGGLASAVDQSPDVRSGKKPAVKERRGCYKRRRTIDSRVKISSTMEDGYAWRKYGQKEILNSKFPRCYFRCTHRHFHGCKAVKQVQKQEDGSNMFHITYFGQHTCPTPSTLSHHEVVLDFEDSKNHTLFSNSPSTITNIHIDPSVKQEVDSKAPSTDVSDNLSSGNDDHSSIRWNEVLRADLGSCHEGASFLRFDLEDSSTSSHGYLTDFLNNGDLLSDILLNGAFS</sequence>
<keyword evidence="2" id="KW-1185">Reference proteome</keyword>
<proteinExistence type="predicted"/>
<evidence type="ECO:0000313" key="2">
    <source>
        <dbReference type="Proteomes" id="UP001056120"/>
    </source>
</evidence>
<organism evidence="1 2">
    <name type="scientific">Smallanthus sonchifolius</name>
    <dbReference type="NCBI Taxonomy" id="185202"/>
    <lineage>
        <taxon>Eukaryota</taxon>
        <taxon>Viridiplantae</taxon>
        <taxon>Streptophyta</taxon>
        <taxon>Embryophyta</taxon>
        <taxon>Tracheophyta</taxon>
        <taxon>Spermatophyta</taxon>
        <taxon>Magnoliopsida</taxon>
        <taxon>eudicotyledons</taxon>
        <taxon>Gunneridae</taxon>
        <taxon>Pentapetalae</taxon>
        <taxon>asterids</taxon>
        <taxon>campanulids</taxon>
        <taxon>Asterales</taxon>
        <taxon>Asteraceae</taxon>
        <taxon>Asteroideae</taxon>
        <taxon>Heliantheae alliance</taxon>
        <taxon>Millerieae</taxon>
        <taxon>Smallanthus</taxon>
    </lineage>
</organism>
<reference evidence="2" key="1">
    <citation type="journal article" date="2022" name="Mol. Ecol. Resour.">
        <title>The genomes of chicory, endive, great burdock and yacon provide insights into Asteraceae palaeo-polyploidization history and plant inulin production.</title>
        <authorList>
            <person name="Fan W."/>
            <person name="Wang S."/>
            <person name="Wang H."/>
            <person name="Wang A."/>
            <person name="Jiang F."/>
            <person name="Liu H."/>
            <person name="Zhao H."/>
            <person name="Xu D."/>
            <person name="Zhang Y."/>
        </authorList>
    </citation>
    <scope>NUCLEOTIDE SEQUENCE [LARGE SCALE GENOMIC DNA]</scope>
    <source>
        <strain evidence="2">cv. Yunnan</strain>
    </source>
</reference>
<gene>
    <name evidence="1" type="ORF">L1987_24940</name>
</gene>
<name>A0ACB9IPI5_9ASTR</name>
<dbReference type="Proteomes" id="UP001056120">
    <property type="component" value="Linkage Group LG08"/>
</dbReference>